<dbReference type="AlphaFoldDB" id="A0A016W3N7"/>
<name>A0A016W3N7_9BILA</name>
<sequence length="133" mass="15450">MSTGVNEYAEHEYDNCFAPSIDLSILSIFRYFYSRFGEDTYPGVIQYAEHEHENHLVPSIESSILLVFRYFCPRVGEDISTGVLRYAEHEYGKYFAPNYRFIDFFTLGTQTSENIPIRVLRCAELECVGLLVH</sequence>
<organism evidence="1 2">
    <name type="scientific">Ancylostoma ceylanicum</name>
    <dbReference type="NCBI Taxonomy" id="53326"/>
    <lineage>
        <taxon>Eukaryota</taxon>
        <taxon>Metazoa</taxon>
        <taxon>Ecdysozoa</taxon>
        <taxon>Nematoda</taxon>
        <taxon>Chromadorea</taxon>
        <taxon>Rhabditida</taxon>
        <taxon>Rhabditina</taxon>
        <taxon>Rhabditomorpha</taxon>
        <taxon>Strongyloidea</taxon>
        <taxon>Ancylostomatidae</taxon>
        <taxon>Ancylostomatinae</taxon>
        <taxon>Ancylostoma</taxon>
    </lineage>
</organism>
<keyword evidence="2" id="KW-1185">Reference proteome</keyword>
<protein>
    <submittedName>
        <fullName evidence="1">Uncharacterized protein</fullName>
    </submittedName>
</protein>
<gene>
    <name evidence="1" type="primary">Acey_s0002.g869</name>
    <name evidence="1" type="ORF">Y032_0002g869</name>
</gene>
<evidence type="ECO:0000313" key="1">
    <source>
        <dbReference type="EMBL" id="EYC33573.1"/>
    </source>
</evidence>
<dbReference type="EMBL" id="JARK01001338">
    <property type="protein sequence ID" value="EYC33573.1"/>
    <property type="molecule type" value="Genomic_DNA"/>
</dbReference>
<comment type="caution">
    <text evidence="1">The sequence shown here is derived from an EMBL/GenBank/DDBJ whole genome shotgun (WGS) entry which is preliminary data.</text>
</comment>
<accession>A0A016W3N7</accession>
<dbReference type="Proteomes" id="UP000024635">
    <property type="component" value="Unassembled WGS sequence"/>
</dbReference>
<evidence type="ECO:0000313" key="2">
    <source>
        <dbReference type="Proteomes" id="UP000024635"/>
    </source>
</evidence>
<proteinExistence type="predicted"/>
<reference evidence="2" key="1">
    <citation type="journal article" date="2015" name="Nat. Genet.">
        <title>The genome and transcriptome of the zoonotic hookworm Ancylostoma ceylanicum identify infection-specific gene families.</title>
        <authorList>
            <person name="Schwarz E.M."/>
            <person name="Hu Y."/>
            <person name="Antoshechkin I."/>
            <person name="Miller M.M."/>
            <person name="Sternberg P.W."/>
            <person name="Aroian R.V."/>
        </authorList>
    </citation>
    <scope>NUCLEOTIDE SEQUENCE</scope>
    <source>
        <strain evidence="2">HY135</strain>
    </source>
</reference>